<accession>A0AAN9MVQ0</accession>
<evidence type="ECO:0000256" key="1">
    <source>
        <dbReference type="ARBA" id="ARBA00004123"/>
    </source>
</evidence>
<evidence type="ECO:0000256" key="3">
    <source>
        <dbReference type="ARBA" id="ARBA00023125"/>
    </source>
</evidence>
<dbReference type="PROSITE" id="PS50066">
    <property type="entry name" value="MADS_BOX_2"/>
    <property type="match status" value="1"/>
</dbReference>
<keyword evidence="4" id="KW-0804">Transcription</keyword>
<evidence type="ECO:0000313" key="8">
    <source>
        <dbReference type="Proteomes" id="UP001367508"/>
    </source>
</evidence>
<dbReference type="Proteomes" id="UP001367508">
    <property type="component" value="Unassembled WGS sequence"/>
</dbReference>
<organism evidence="7 8">
    <name type="scientific">Canavalia gladiata</name>
    <name type="common">Sword bean</name>
    <name type="synonym">Dolichos gladiatus</name>
    <dbReference type="NCBI Taxonomy" id="3824"/>
    <lineage>
        <taxon>Eukaryota</taxon>
        <taxon>Viridiplantae</taxon>
        <taxon>Streptophyta</taxon>
        <taxon>Embryophyta</taxon>
        <taxon>Tracheophyta</taxon>
        <taxon>Spermatophyta</taxon>
        <taxon>Magnoliopsida</taxon>
        <taxon>eudicotyledons</taxon>
        <taxon>Gunneridae</taxon>
        <taxon>Pentapetalae</taxon>
        <taxon>rosids</taxon>
        <taxon>fabids</taxon>
        <taxon>Fabales</taxon>
        <taxon>Fabaceae</taxon>
        <taxon>Papilionoideae</taxon>
        <taxon>50 kb inversion clade</taxon>
        <taxon>NPAAA clade</taxon>
        <taxon>indigoferoid/millettioid clade</taxon>
        <taxon>Phaseoleae</taxon>
        <taxon>Canavalia</taxon>
    </lineage>
</organism>
<dbReference type="InterPro" id="IPR002100">
    <property type="entry name" value="TF_MADSbox"/>
</dbReference>
<keyword evidence="8" id="KW-1185">Reference proteome</keyword>
<dbReference type="GO" id="GO:0003677">
    <property type="term" value="F:DNA binding"/>
    <property type="evidence" value="ECO:0007669"/>
    <property type="project" value="UniProtKB-KW"/>
</dbReference>
<keyword evidence="3" id="KW-0238">DNA-binding</keyword>
<dbReference type="GO" id="GO:0046983">
    <property type="term" value="F:protein dimerization activity"/>
    <property type="evidence" value="ECO:0007669"/>
    <property type="project" value="InterPro"/>
</dbReference>
<evidence type="ECO:0000256" key="5">
    <source>
        <dbReference type="ARBA" id="ARBA00023242"/>
    </source>
</evidence>
<dbReference type="SUPFAM" id="SSF55455">
    <property type="entry name" value="SRF-like"/>
    <property type="match status" value="1"/>
</dbReference>
<keyword evidence="5" id="KW-0539">Nucleus</keyword>
<gene>
    <name evidence="7" type="ORF">VNO77_02806</name>
</gene>
<sequence>MHHVTSYLEHLHQSTPFHGSNQIVIGNGQGLSISSIGNTCFDSLFPPNSTLCDVEINSKSIVVETPPGLNFVSQIVSYDSHDTTHYIALDYFLDRLYRSTMEFLNEAISEGCSQSKTRRGKMEIKRIENATNRQVTLCKRQFYTMLKLP</sequence>
<keyword evidence="2" id="KW-0805">Transcription regulation</keyword>
<comment type="caution">
    <text evidence="7">The sequence shown here is derived from an EMBL/GenBank/DDBJ whole genome shotgun (WGS) entry which is preliminary data.</text>
</comment>
<evidence type="ECO:0000256" key="4">
    <source>
        <dbReference type="ARBA" id="ARBA00023163"/>
    </source>
</evidence>
<dbReference type="GO" id="GO:0005634">
    <property type="term" value="C:nucleus"/>
    <property type="evidence" value="ECO:0007669"/>
    <property type="project" value="UniProtKB-SubCell"/>
</dbReference>
<comment type="subcellular location">
    <subcellularLocation>
        <location evidence="1">Nucleus</location>
    </subcellularLocation>
</comment>
<evidence type="ECO:0000313" key="7">
    <source>
        <dbReference type="EMBL" id="KAK7360791.1"/>
    </source>
</evidence>
<dbReference type="EMBL" id="JAYMYQ010000001">
    <property type="protein sequence ID" value="KAK7360791.1"/>
    <property type="molecule type" value="Genomic_DNA"/>
</dbReference>
<reference evidence="7 8" key="1">
    <citation type="submission" date="2024-01" db="EMBL/GenBank/DDBJ databases">
        <title>The genomes of 5 underutilized Papilionoideae crops provide insights into root nodulation and disease resistanc.</title>
        <authorList>
            <person name="Jiang F."/>
        </authorList>
    </citation>
    <scope>NUCLEOTIDE SEQUENCE [LARGE SCALE GENOMIC DNA]</scope>
    <source>
        <strain evidence="7">LVBAO_FW01</strain>
        <tissue evidence="7">Leaves</tissue>
    </source>
</reference>
<name>A0AAN9MVQ0_CANGL</name>
<dbReference type="AlphaFoldDB" id="A0AAN9MVQ0"/>
<evidence type="ECO:0000259" key="6">
    <source>
        <dbReference type="PROSITE" id="PS50066"/>
    </source>
</evidence>
<evidence type="ECO:0000256" key="2">
    <source>
        <dbReference type="ARBA" id="ARBA00023015"/>
    </source>
</evidence>
<proteinExistence type="predicted"/>
<feature type="domain" description="MADS-box" evidence="6">
    <location>
        <begin position="117"/>
        <end position="149"/>
    </location>
</feature>
<protein>
    <recommendedName>
        <fullName evidence="6">MADS-box domain-containing protein</fullName>
    </recommendedName>
</protein>
<dbReference type="InterPro" id="IPR036879">
    <property type="entry name" value="TF_MADSbox_sf"/>
</dbReference>